<feature type="chain" id="PRO_5044274125" evidence="1">
    <location>
        <begin position="17"/>
        <end position="340"/>
    </location>
</feature>
<dbReference type="EMBL" id="JBGBPQ010000003">
    <property type="protein sequence ID" value="KAL1527465.1"/>
    <property type="molecule type" value="Genomic_DNA"/>
</dbReference>
<gene>
    <name evidence="2" type="ORF">AB1Y20_016130</name>
</gene>
<keyword evidence="3" id="KW-1185">Reference proteome</keyword>
<dbReference type="AlphaFoldDB" id="A0AB34K0H5"/>
<name>A0AB34K0H5_PRYPA</name>
<evidence type="ECO:0000256" key="1">
    <source>
        <dbReference type="SAM" id="SignalP"/>
    </source>
</evidence>
<dbReference type="Proteomes" id="UP001515480">
    <property type="component" value="Unassembled WGS sequence"/>
</dbReference>
<reference evidence="2 3" key="1">
    <citation type="journal article" date="2024" name="Science">
        <title>Giant polyketide synthase enzymes in the biosynthesis of giant marine polyether toxins.</title>
        <authorList>
            <person name="Fallon T.R."/>
            <person name="Shende V.V."/>
            <person name="Wierzbicki I.H."/>
            <person name="Pendleton A.L."/>
            <person name="Watervoot N.F."/>
            <person name="Auber R.P."/>
            <person name="Gonzalez D.J."/>
            <person name="Wisecaver J.H."/>
            <person name="Moore B.S."/>
        </authorList>
    </citation>
    <scope>NUCLEOTIDE SEQUENCE [LARGE SCALE GENOMIC DNA]</scope>
    <source>
        <strain evidence="2 3">12B1</strain>
    </source>
</reference>
<comment type="caution">
    <text evidence="2">The sequence shown here is derived from an EMBL/GenBank/DDBJ whole genome shotgun (WGS) entry which is preliminary data.</text>
</comment>
<feature type="signal peptide" evidence="1">
    <location>
        <begin position="1"/>
        <end position="16"/>
    </location>
</feature>
<sequence>MWLLPLLAAAWRGGGLLDLNHARPSSAACTSRSPRCPPPLLSSRRHLELRIPLGTAPLRLSRVEVWPPVSAGGASLRPSIPLSEAAVANIFELVWRDTRMLFSTAQKRPIAVAWELAWERVPVAVWFIRHRCNKLELDLNYQLEQSALFRCIAPQAAKDLKQQRQVVERRLQESRSTLWPTLRTLLMRPSTHLRVLQAARTQLAIYKQFNQQKSGFTRVVRAPLRVAALWAAMGSLAGYGLRWLWLSLDRFGLGMLTEQKQQRLRSELIEWAVQRGVELQRQIDRIDQNTFLVDAQRLLRAPALPATSKARRAVTSRRQPLLLPRLRESLGRGALRRREG</sequence>
<evidence type="ECO:0000313" key="3">
    <source>
        <dbReference type="Proteomes" id="UP001515480"/>
    </source>
</evidence>
<accession>A0AB34K0H5</accession>
<proteinExistence type="predicted"/>
<keyword evidence="1" id="KW-0732">Signal</keyword>
<evidence type="ECO:0000313" key="2">
    <source>
        <dbReference type="EMBL" id="KAL1527465.1"/>
    </source>
</evidence>
<protein>
    <submittedName>
        <fullName evidence="2">Uncharacterized protein</fullName>
    </submittedName>
</protein>
<organism evidence="2 3">
    <name type="scientific">Prymnesium parvum</name>
    <name type="common">Toxic golden alga</name>
    <dbReference type="NCBI Taxonomy" id="97485"/>
    <lineage>
        <taxon>Eukaryota</taxon>
        <taxon>Haptista</taxon>
        <taxon>Haptophyta</taxon>
        <taxon>Prymnesiophyceae</taxon>
        <taxon>Prymnesiales</taxon>
        <taxon>Prymnesiaceae</taxon>
        <taxon>Prymnesium</taxon>
    </lineage>
</organism>